<reference evidence="12 13" key="1">
    <citation type="submission" date="2024-01" db="EMBL/GenBank/DDBJ databases">
        <title>Hyphobacterium bacterium isolated from marine sediment.</title>
        <authorList>
            <person name="Zhao S."/>
        </authorList>
    </citation>
    <scope>NUCLEOTIDE SEQUENCE [LARGE SCALE GENOMIC DNA]</scope>
    <source>
        <strain evidence="13">HN65</strain>
    </source>
</reference>
<dbReference type="Pfam" id="PF00266">
    <property type="entry name" value="Aminotran_5"/>
    <property type="match status" value="1"/>
</dbReference>
<dbReference type="InterPro" id="IPR000192">
    <property type="entry name" value="Aminotrans_V_dom"/>
</dbReference>
<dbReference type="InterPro" id="IPR016454">
    <property type="entry name" value="Cysteine_dSase"/>
</dbReference>
<evidence type="ECO:0000256" key="2">
    <source>
        <dbReference type="ARBA" id="ARBA00003120"/>
    </source>
</evidence>
<evidence type="ECO:0000256" key="5">
    <source>
        <dbReference type="ARBA" id="ARBA00022679"/>
    </source>
</evidence>
<evidence type="ECO:0000256" key="1">
    <source>
        <dbReference type="ARBA" id="ARBA00001933"/>
    </source>
</evidence>
<comment type="similarity">
    <text evidence="3">Belongs to the class-V pyridoxal-phosphate-dependent aminotransferase family. NifS/IscS subfamily.</text>
</comment>
<protein>
    <recommendedName>
        <fullName evidence="4">Cysteine desulfurase</fullName>
    </recommendedName>
</protein>
<dbReference type="PANTHER" id="PTHR11601:SF34">
    <property type="entry name" value="CYSTEINE DESULFURASE"/>
    <property type="match status" value="1"/>
</dbReference>
<dbReference type="Gene3D" id="3.90.1150.10">
    <property type="entry name" value="Aspartate Aminotransferase, domain 1"/>
    <property type="match status" value="1"/>
</dbReference>
<evidence type="ECO:0000259" key="11">
    <source>
        <dbReference type="Pfam" id="PF00266"/>
    </source>
</evidence>
<dbReference type="PIRSF" id="PIRSF005572">
    <property type="entry name" value="NifS"/>
    <property type="match status" value="1"/>
</dbReference>
<comment type="cofactor">
    <cofactor evidence="1">
        <name>pyridoxal 5'-phosphate</name>
        <dbReference type="ChEBI" id="CHEBI:597326"/>
    </cofactor>
</comment>
<feature type="domain" description="Aminotransferase class V" evidence="11">
    <location>
        <begin position="3"/>
        <end position="361"/>
    </location>
</feature>
<keyword evidence="5" id="KW-0808">Transferase</keyword>
<dbReference type="InterPro" id="IPR015424">
    <property type="entry name" value="PyrdxlP-dep_Trfase"/>
</dbReference>
<evidence type="ECO:0000256" key="3">
    <source>
        <dbReference type="ARBA" id="ARBA00006490"/>
    </source>
</evidence>
<keyword evidence="8" id="KW-0408">Iron</keyword>
<evidence type="ECO:0000256" key="10">
    <source>
        <dbReference type="ARBA" id="ARBA00050776"/>
    </source>
</evidence>
<sequence length="380" mass="40049">MPVYLDHNATTPVRPEAREALLEALDRCGNASAVHAMGRDARSLLEEARTLIARCVKARPADVVFTSGGTESDNMAIDGAIRGGGITHIFHPVGDHEAVANFAATTGLPVELIPIGADGVIDLDWLQDRLDAFGESERALVCLHAANNESGVIQPFEQVGRMVREAGGLFHIDAVQALGKIPFDFAASGAHYAAVSAHKVGGPQGIGALFIACDAPFEVLRKGGGQEQGRRSGTSNVGGAWAFAKALEACLADTAKWDEIRAWRDEMESRLAVAEPGISFLGQGAPRLPNTSAVCMPGWQGSMQVIALDLAGFCVSAGSACSSGRAAISPTWSAMAGEEKAGSTIRVSLGWNTTKADVDAFVSAWIKEFERVKPRLKEMA</sequence>
<comment type="caution">
    <text evidence="12">The sequence shown here is derived from an EMBL/GenBank/DDBJ whole genome shotgun (WGS) entry which is preliminary data.</text>
</comment>
<keyword evidence="6" id="KW-0479">Metal-binding</keyword>
<keyword evidence="9" id="KW-0411">Iron-sulfur</keyword>
<evidence type="ECO:0000256" key="7">
    <source>
        <dbReference type="ARBA" id="ARBA00022898"/>
    </source>
</evidence>
<evidence type="ECO:0000256" key="6">
    <source>
        <dbReference type="ARBA" id="ARBA00022723"/>
    </source>
</evidence>
<proteinExistence type="inferred from homology"/>
<organism evidence="12 13">
    <name type="scientific">Hyphobacterium lacteum</name>
    <dbReference type="NCBI Taxonomy" id="3116575"/>
    <lineage>
        <taxon>Bacteria</taxon>
        <taxon>Pseudomonadati</taxon>
        <taxon>Pseudomonadota</taxon>
        <taxon>Alphaproteobacteria</taxon>
        <taxon>Maricaulales</taxon>
        <taxon>Maricaulaceae</taxon>
        <taxon>Hyphobacterium</taxon>
    </lineage>
</organism>
<accession>A0ABU7LLL8</accession>
<gene>
    <name evidence="12" type="ORF">V0U79_00485</name>
</gene>
<dbReference type="InterPro" id="IPR015421">
    <property type="entry name" value="PyrdxlP-dep_Trfase_major"/>
</dbReference>
<dbReference type="RefSeq" id="WP_330197496.1">
    <property type="nucleotide sequence ID" value="NZ_JAZDRP010000001.1"/>
</dbReference>
<evidence type="ECO:0000313" key="12">
    <source>
        <dbReference type="EMBL" id="MEE2524828.1"/>
    </source>
</evidence>
<evidence type="ECO:0000256" key="9">
    <source>
        <dbReference type="ARBA" id="ARBA00023014"/>
    </source>
</evidence>
<dbReference type="InterPro" id="IPR015422">
    <property type="entry name" value="PyrdxlP-dep_Trfase_small"/>
</dbReference>
<dbReference type="PANTHER" id="PTHR11601">
    <property type="entry name" value="CYSTEINE DESULFURYLASE FAMILY MEMBER"/>
    <property type="match status" value="1"/>
</dbReference>
<evidence type="ECO:0000313" key="13">
    <source>
        <dbReference type="Proteomes" id="UP001354971"/>
    </source>
</evidence>
<dbReference type="Gene3D" id="1.10.260.50">
    <property type="match status" value="1"/>
</dbReference>
<keyword evidence="13" id="KW-1185">Reference proteome</keyword>
<dbReference type="EMBL" id="JAZDRP010000001">
    <property type="protein sequence ID" value="MEE2524828.1"/>
    <property type="molecule type" value="Genomic_DNA"/>
</dbReference>
<dbReference type="SUPFAM" id="SSF53383">
    <property type="entry name" value="PLP-dependent transferases"/>
    <property type="match status" value="1"/>
</dbReference>
<dbReference type="Proteomes" id="UP001354971">
    <property type="component" value="Unassembled WGS sequence"/>
</dbReference>
<comment type="catalytic activity">
    <reaction evidence="10">
        <text>(sulfur carrier)-H + L-cysteine = (sulfur carrier)-SH + L-alanine</text>
        <dbReference type="Rhea" id="RHEA:43892"/>
        <dbReference type="Rhea" id="RHEA-COMP:14737"/>
        <dbReference type="Rhea" id="RHEA-COMP:14739"/>
        <dbReference type="ChEBI" id="CHEBI:29917"/>
        <dbReference type="ChEBI" id="CHEBI:35235"/>
        <dbReference type="ChEBI" id="CHEBI:57972"/>
        <dbReference type="ChEBI" id="CHEBI:64428"/>
        <dbReference type="EC" id="2.8.1.7"/>
    </reaction>
</comment>
<dbReference type="Gene3D" id="3.40.640.10">
    <property type="entry name" value="Type I PLP-dependent aspartate aminotransferase-like (Major domain)"/>
    <property type="match status" value="1"/>
</dbReference>
<name>A0ABU7LLL8_9PROT</name>
<evidence type="ECO:0000256" key="8">
    <source>
        <dbReference type="ARBA" id="ARBA00023004"/>
    </source>
</evidence>
<keyword evidence="7" id="KW-0663">Pyridoxal phosphate</keyword>
<evidence type="ECO:0000256" key="4">
    <source>
        <dbReference type="ARBA" id="ARBA00013558"/>
    </source>
</evidence>
<comment type="function">
    <text evidence="2">Catalyzes the removal of elemental sulfur atoms from cysteine to produce alanine. Seems to participate in the biosynthesis of the nitrogenase metalloclusters by providing the inorganic sulfur required for the Fe-S core formation.</text>
</comment>